<proteinExistence type="predicted"/>
<name>A0ACC0JNU3_CHOFU</name>
<comment type="caution">
    <text evidence="1">The sequence shown here is derived from an EMBL/GenBank/DDBJ whole genome shotgun (WGS) entry which is preliminary data.</text>
</comment>
<accession>A0ACC0JNU3</accession>
<organism evidence="1 2">
    <name type="scientific">Choristoneura fumiferana</name>
    <name type="common">Spruce budworm moth</name>
    <name type="synonym">Archips fumiferana</name>
    <dbReference type="NCBI Taxonomy" id="7141"/>
    <lineage>
        <taxon>Eukaryota</taxon>
        <taxon>Metazoa</taxon>
        <taxon>Ecdysozoa</taxon>
        <taxon>Arthropoda</taxon>
        <taxon>Hexapoda</taxon>
        <taxon>Insecta</taxon>
        <taxon>Pterygota</taxon>
        <taxon>Neoptera</taxon>
        <taxon>Endopterygota</taxon>
        <taxon>Lepidoptera</taxon>
        <taxon>Glossata</taxon>
        <taxon>Ditrysia</taxon>
        <taxon>Tortricoidea</taxon>
        <taxon>Tortricidae</taxon>
        <taxon>Tortricinae</taxon>
        <taxon>Choristoneura</taxon>
    </lineage>
</organism>
<reference evidence="1 2" key="1">
    <citation type="journal article" date="2022" name="Genome Biol. Evol.">
        <title>The Spruce Budworm Genome: Reconstructing the Evolutionary History of Antifreeze Proteins.</title>
        <authorList>
            <person name="Beliveau C."/>
            <person name="Gagne P."/>
            <person name="Picq S."/>
            <person name="Vernygora O."/>
            <person name="Keeling C.I."/>
            <person name="Pinkney K."/>
            <person name="Doucet D."/>
            <person name="Wen F."/>
            <person name="Johnston J.S."/>
            <person name="Maaroufi H."/>
            <person name="Boyle B."/>
            <person name="Laroche J."/>
            <person name="Dewar K."/>
            <person name="Juretic N."/>
            <person name="Blackburn G."/>
            <person name="Nisole A."/>
            <person name="Brunet B."/>
            <person name="Brandao M."/>
            <person name="Lumley L."/>
            <person name="Duan J."/>
            <person name="Quan G."/>
            <person name="Lucarotti C.J."/>
            <person name="Roe A.D."/>
            <person name="Sperling F.A.H."/>
            <person name="Levesque R.C."/>
            <person name="Cusson M."/>
        </authorList>
    </citation>
    <scope>NUCLEOTIDE SEQUENCE [LARGE SCALE GENOMIC DNA]</scope>
    <source>
        <strain evidence="1">Glfc:IPQL:Cfum</strain>
    </source>
</reference>
<sequence length="247" mass="28008">MVITSLQHGGAQQQHVARAVGAALLYHIQNFILYKQIKDLECYQYVSGTFGIACARRSNLHNKVGVREIEVKFEAGRRIRPQLRIRKTCIVEKLLKSRAEDSVGEKIFIFIIVASLGLWGRPMSNSGRPTADMMMMMMISPSYIDLSMRGHMQSLDARFQRLQIHLYLRPGPQACARALHPQLAWRRHLGTFTLQLFTLQVVGPYARSARIATTILLANATVKEQCLHCCVSAWRVRQPVKLLAPEI</sequence>
<keyword evidence="2" id="KW-1185">Reference proteome</keyword>
<gene>
    <name evidence="1" type="ORF">MSG28_011550</name>
</gene>
<evidence type="ECO:0000313" key="1">
    <source>
        <dbReference type="EMBL" id="KAI8425767.1"/>
    </source>
</evidence>
<dbReference type="EMBL" id="CM046119">
    <property type="protein sequence ID" value="KAI8425767.1"/>
    <property type="molecule type" value="Genomic_DNA"/>
</dbReference>
<evidence type="ECO:0000313" key="2">
    <source>
        <dbReference type="Proteomes" id="UP001064048"/>
    </source>
</evidence>
<protein>
    <submittedName>
        <fullName evidence="1">Uncharacterized protein</fullName>
    </submittedName>
</protein>
<dbReference type="Proteomes" id="UP001064048">
    <property type="component" value="Chromosome 19"/>
</dbReference>